<evidence type="ECO:0000313" key="3">
    <source>
        <dbReference type="Proteomes" id="UP000746690"/>
    </source>
</evidence>
<evidence type="ECO:0000313" key="2">
    <source>
        <dbReference type="EMBL" id="NMH89172.1"/>
    </source>
</evidence>
<name>A0ABX1RZY9_9FLAO</name>
<proteinExistence type="predicted"/>
<dbReference type="Proteomes" id="UP000746690">
    <property type="component" value="Unassembled WGS sequence"/>
</dbReference>
<reference evidence="2 3" key="1">
    <citation type="submission" date="2020-04" db="EMBL/GenBank/DDBJ databases">
        <title>A Flavivirga sp. nov.</title>
        <authorList>
            <person name="Sun X."/>
        </authorList>
    </citation>
    <scope>NUCLEOTIDE SEQUENCE [LARGE SCALE GENOMIC DNA]</scope>
    <source>
        <strain evidence="2 3">Y03</strain>
    </source>
</reference>
<sequence>MKKLSLKLFTIILAIATINLTSCSSDDPAPIVPDQSDVLKNLESGVMNGTLEESYTLDASTLYNLTGQFIIADGATLNIPAGTKILADNKGTDIYIAVLKGGEININGNASNPVVMSSADGNPGDWGGLTLCGKATTTAGVDAQAEVGGFIYGGNDDTDSSGIIRYLQIVGTGAQISIDSQYNGVSFYAVGSGTLVDHVAVINGEDDGVEFFGGTVAVSNLYLENNFDDSIDWTEGWNGSVTNAYISNTKKDKDGNSFSTIFEGDKTNGNPTFTNITGISTVGGTALQFKLQSGGTISGLSLSGYDIDLDMKDGGDTANVIFSDGYSPVAMATPEKQVETGEYFYSLNTSVVPTVNVDDFSWVESSLSFESSLLQGAVTGDITLDPSVNYTLNSSYIVQDGGKLTIPAGTKITARDGGTGVYIAVLQGGEIDIQGTASAPVVIASANAEGGDWGGLTICGNATTTAGVDAVAEIGGFVYGGTTDNDNSGSITYLVLKGTGAQINSESQYNGLSLYAVGSETVIENISVINGSDDGVEFFGGTVSATNLYLENNDDDSIDWTEGWNGSVTNAYISHTVSGFSTVFEGDKDNGNPTFTNITAISSVGGTGLQFKKQSGGTITGLHLTGYDVDLDMKDGGALSNVQIEGADADATLLSGETSKYTLNSGKDAAALDISGWTWRNAGL</sequence>
<accession>A0ABX1RZY9</accession>
<organism evidence="2 3">
    <name type="scientific">Flavivirga algicola</name>
    <dbReference type="NCBI Taxonomy" id="2729136"/>
    <lineage>
        <taxon>Bacteria</taxon>
        <taxon>Pseudomonadati</taxon>
        <taxon>Bacteroidota</taxon>
        <taxon>Flavobacteriia</taxon>
        <taxon>Flavobacteriales</taxon>
        <taxon>Flavobacteriaceae</taxon>
        <taxon>Flavivirga</taxon>
    </lineage>
</organism>
<comment type="caution">
    <text evidence="2">The sequence shown here is derived from an EMBL/GenBank/DDBJ whole genome shotgun (WGS) entry which is preliminary data.</text>
</comment>
<feature type="signal peptide" evidence="1">
    <location>
        <begin position="1"/>
        <end position="24"/>
    </location>
</feature>
<dbReference type="RefSeq" id="WP_169675899.1">
    <property type="nucleotide sequence ID" value="NZ_JABBHF010000010.1"/>
</dbReference>
<feature type="chain" id="PRO_5045382279" description="Lipoprotein" evidence="1">
    <location>
        <begin position="25"/>
        <end position="684"/>
    </location>
</feature>
<evidence type="ECO:0008006" key="4">
    <source>
        <dbReference type="Google" id="ProtNLM"/>
    </source>
</evidence>
<dbReference type="PANTHER" id="PTHR41339">
    <property type="entry name" value="LIPL48"/>
    <property type="match status" value="1"/>
</dbReference>
<protein>
    <recommendedName>
        <fullName evidence="4">Lipoprotein</fullName>
    </recommendedName>
</protein>
<keyword evidence="1" id="KW-0732">Signal</keyword>
<gene>
    <name evidence="2" type="ORF">HHX25_16795</name>
</gene>
<dbReference type="EMBL" id="JABBHF010000010">
    <property type="protein sequence ID" value="NMH89172.1"/>
    <property type="molecule type" value="Genomic_DNA"/>
</dbReference>
<keyword evidence="3" id="KW-1185">Reference proteome</keyword>
<dbReference type="InterPro" id="IPR011050">
    <property type="entry name" value="Pectin_lyase_fold/virulence"/>
</dbReference>
<evidence type="ECO:0000256" key="1">
    <source>
        <dbReference type="SAM" id="SignalP"/>
    </source>
</evidence>
<dbReference type="SUPFAM" id="SSF51126">
    <property type="entry name" value="Pectin lyase-like"/>
    <property type="match status" value="2"/>
</dbReference>
<dbReference type="PANTHER" id="PTHR41339:SF1">
    <property type="entry name" value="SECRETED PROTEIN"/>
    <property type="match status" value="1"/>
</dbReference>